<dbReference type="EMBL" id="JAGETQ010000256">
    <property type="protein sequence ID" value="MBO1916702.1"/>
    <property type="molecule type" value="Genomic_DNA"/>
</dbReference>
<dbReference type="PANTHER" id="PTHR30203:SF32">
    <property type="entry name" value="CATION EFFLUX SYSTEM PROTEIN CUSC"/>
    <property type="match status" value="1"/>
</dbReference>
<organism evidence="4 5">
    <name type="scientific">Providencia rettgeri</name>
    <dbReference type="NCBI Taxonomy" id="587"/>
    <lineage>
        <taxon>Bacteria</taxon>
        <taxon>Pseudomonadati</taxon>
        <taxon>Pseudomonadota</taxon>
        <taxon>Gammaproteobacteria</taxon>
        <taxon>Enterobacterales</taxon>
        <taxon>Morganellaceae</taxon>
        <taxon>Providencia</taxon>
    </lineage>
</organism>
<dbReference type="Pfam" id="PF02321">
    <property type="entry name" value="OEP"/>
    <property type="match status" value="1"/>
</dbReference>
<dbReference type="InterPro" id="IPR010131">
    <property type="entry name" value="MdtP/NodT-like"/>
</dbReference>
<dbReference type="AlphaFoldDB" id="A0A939NI83"/>
<dbReference type="PROSITE" id="PS51257">
    <property type="entry name" value="PROKAR_LIPOPROTEIN"/>
    <property type="match status" value="1"/>
</dbReference>
<keyword evidence="3" id="KW-0732">Signal</keyword>
<dbReference type="SUPFAM" id="SSF56954">
    <property type="entry name" value="Outer membrane efflux proteins (OEP)"/>
    <property type="match status" value="1"/>
</dbReference>
<evidence type="ECO:0000256" key="1">
    <source>
        <dbReference type="ARBA" id="ARBA00004459"/>
    </source>
</evidence>
<dbReference type="InterPro" id="IPR003423">
    <property type="entry name" value="OMP_efflux"/>
</dbReference>
<feature type="chain" id="PRO_5037818736" evidence="3">
    <location>
        <begin position="21"/>
        <end position="131"/>
    </location>
</feature>
<proteinExistence type="inferred from homology"/>
<evidence type="ECO:0000256" key="3">
    <source>
        <dbReference type="SAM" id="SignalP"/>
    </source>
</evidence>
<evidence type="ECO:0000313" key="5">
    <source>
        <dbReference type="Proteomes" id="UP000664477"/>
    </source>
</evidence>
<gene>
    <name evidence="4" type="ORF">J4727_20000</name>
</gene>
<comment type="subcellular location">
    <subcellularLocation>
        <location evidence="1">Cell outer membrane</location>
        <topology evidence="1">Lipid-anchor</topology>
    </subcellularLocation>
</comment>
<name>A0A939NI83_PRORE</name>
<comment type="similarity">
    <text evidence="2">Belongs to the outer membrane factor (OMF) (TC 1.B.17) family.</text>
</comment>
<accession>A0A939NI83</accession>
<protein>
    <submittedName>
        <fullName evidence="4">TolC family protein</fullName>
    </submittedName>
</protein>
<reference evidence="4" key="1">
    <citation type="submission" date="2021-03" db="EMBL/GenBank/DDBJ databases">
        <title>Molecular epidemiology and mechanisms of colistin and carbapenem resistance in Enterobacteriaceae from clinical isolates, the environment and porcine samples in Pretoria, South Africa.</title>
        <authorList>
            <person name="Bogoshi D."/>
            <person name="Mbelle N.M."/>
            <person name="Naidoo V."/>
            <person name="Osei Sekyere J."/>
        </authorList>
    </citation>
    <scope>NUCLEOTIDE SEQUENCE</scope>
    <source>
        <strain evidence="4">C052</strain>
    </source>
</reference>
<evidence type="ECO:0000313" key="4">
    <source>
        <dbReference type="EMBL" id="MBO1916702.1"/>
    </source>
</evidence>
<dbReference type="Gene3D" id="1.20.1600.10">
    <property type="entry name" value="Outer membrane efflux proteins (OEP)"/>
    <property type="match status" value="1"/>
</dbReference>
<evidence type="ECO:0000256" key="2">
    <source>
        <dbReference type="ARBA" id="ARBA00007613"/>
    </source>
</evidence>
<dbReference type="GO" id="GO:0015562">
    <property type="term" value="F:efflux transmembrane transporter activity"/>
    <property type="evidence" value="ECO:0007669"/>
    <property type="project" value="InterPro"/>
</dbReference>
<sequence>MKLNIFTLLCVSLLTGCTLAPDYQRPPVDTLNYNLLNTKNVSQKSAVDLSWQSVFKEPRLQELIGLALENNKDLRLATLNVAAAKAQYGIQRSYMLPSVDATISGTRQRGENDTGGVVQPLNTELAWDERF</sequence>
<feature type="signal peptide" evidence="3">
    <location>
        <begin position="1"/>
        <end position="20"/>
    </location>
</feature>
<comment type="caution">
    <text evidence="4">The sequence shown here is derived from an EMBL/GenBank/DDBJ whole genome shotgun (WGS) entry which is preliminary data.</text>
</comment>
<dbReference type="PANTHER" id="PTHR30203">
    <property type="entry name" value="OUTER MEMBRANE CATION EFFLUX PROTEIN"/>
    <property type="match status" value="1"/>
</dbReference>
<dbReference type="Proteomes" id="UP000664477">
    <property type="component" value="Unassembled WGS sequence"/>
</dbReference>